<accession>A0AAV5RPE7</accession>
<keyword evidence="1" id="KW-0812">Transmembrane</keyword>
<evidence type="ECO:0000313" key="3">
    <source>
        <dbReference type="Proteomes" id="UP001377567"/>
    </source>
</evidence>
<proteinExistence type="predicted"/>
<feature type="transmembrane region" description="Helical" evidence="1">
    <location>
        <begin position="7"/>
        <end position="25"/>
    </location>
</feature>
<keyword evidence="1" id="KW-1133">Transmembrane helix</keyword>
<protein>
    <submittedName>
        <fullName evidence="2">Uncharacterized protein</fullName>
    </submittedName>
</protein>
<reference evidence="2 3" key="1">
    <citation type="journal article" date="2023" name="Elife">
        <title>Identification of key yeast species and microbe-microbe interactions impacting larval growth of Drosophila in the wild.</title>
        <authorList>
            <person name="Mure A."/>
            <person name="Sugiura Y."/>
            <person name="Maeda R."/>
            <person name="Honda K."/>
            <person name="Sakurai N."/>
            <person name="Takahashi Y."/>
            <person name="Watada M."/>
            <person name="Katoh T."/>
            <person name="Gotoh A."/>
            <person name="Gotoh Y."/>
            <person name="Taniguchi I."/>
            <person name="Nakamura K."/>
            <person name="Hayashi T."/>
            <person name="Katayama T."/>
            <person name="Uemura T."/>
            <person name="Hattori Y."/>
        </authorList>
    </citation>
    <scope>NUCLEOTIDE SEQUENCE [LARGE SCALE GENOMIC DNA]</scope>
    <source>
        <strain evidence="2 3">KH-74</strain>
    </source>
</reference>
<dbReference type="AlphaFoldDB" id="A0AAV5RPE7"/>
<evidence type="ECO:0000313" key="2">
    <source>
        <dbReference type="EMBL" id="GMM53439.1"/>
    </source>
</evidence>
<sequence>MLWNWDVIDFGIWAISSAITVVVYYRARSFPYAAVASLLLSVVVMLFFWRDFGTCPDNDMKRVLSPVTGKLEPALYSWGCSGKTLARGLRAFGSTGTSVISFKMFSKSCAEMDLVRDEEMGVDTHEASETSSLDSKRK</sequence>
<organism evidence="2 3">
    <name type="scientific">Maudiozyma humilis</name>
    <name type="common">Sour dough yeast</name>
    <name type="synonym">Kazachstania humilis</name>
    <dbReference type="NCBI Taxonomy" id="51915"/>
    <lineage>
        <taxon>Eukaryota</taxon>
        <taxon>Fungi</taxon>
        <taxon>Dikarya</taxon>
        <taxon>Ascomycota</taxon>
        <taxon>Saccharomycotina</taxon>
        <taxon>Saccharomycetes</taxon>
        <taxon>Saccharomycetales</taxon>
        <taxon>Saccharomycetaceae</taxon>
        <taxon>Maudiozyma</taxon>
    </lineage>
</organism>
<keyword evidence="3" id="KW-1185">Reference proteome</keyword>
<gene>
    <name evidence="2" type="ORF">DAKH74_000550</name>
</gene>
<comment type="caution">
    <text evidence="2">The sequence shown here is derived from an EMBL/GenBank/DDBJ whole genome shotgun (WGS) entry which is preliminary data.</text>
</comment>
<evidence type="ECO:0000256" key="1">
    <source>
        <dbReference type="SAM" id="Phobius"/>
    </source>
</evidence>
<name>A0AAV5RPE7_MAUHU</name>
<feature type="transmembrane region" description="Helical" evidence="1">
    <location>
        <begin position="31"/>
        <end position="52"/>
    </location>
</feature>
<dbReference type="Proteomes" id="UP001377567">
    <property type="component" value="Unassembled WGS sequence"/>
</dbReference>
<keyword evidence="1" id="KW-0472">Membrane</keyword>
<dbReference type="EMBL" id="BTGD01000001">
    <property type="protein sequence ID" value="GMM53439.1"/>
    <property type="molecule type" value="Genomic_DNA"/>
</dbReference>